<feature type="compositionally biased region" description="Basic and acidic residues" evidence="1">
    <location>
        <begin position="339"/>
        <end position="354"/>
    </location>
</feature>
<evidence type="ECO:0000259" key="3">
    <source>
        <dbReference type="Pfam" id="PF14191"/>
    </source>
</evidence>
<feature type="domain" description="Polyvalent protein metallopeptidase" evidence="4">
    <location>
        <begin position="154"/>
        <end position="278"/>
    </location>
</feature>
<feature type="compositionally biased region" description="Polar residues" evidence="1">
    <location>
        <begin position="374"/>
        <end position="392"/>
    </location>
</feature>
<organism evidence="5 6">
    <name type="scientific">Clostridium symbiosum</name>
    <name type="common">Bacteroides symbiosus</name>
    <dbReference type="NCBI Taxonomy" id="1512"/>
    <lineage>
        <taxon>Bacteria</taxon>
        <taxon>Bacillati</taxon>
        <taxon>Bacillota</taxon>
        <taxon>Clostridia</taxon>
        <taxon>Lachnospirales</taxon>
        <taxon>Lachnospiraceae</taxon>
        <taxon>Otoolea</taxon>
    </lineage>
</organism>
<gene>
    <name evidence="5" type="ORF">PM006_09140</name>
</gene>
<dbReference type="GO" id="GO:0003697">
    <property type="term" value="F:single-stranded DNA binding"/>
    <property type="evidence" value="ECO:0007669"/>
    <property type="project" value="InterPro"/>
</dbReference>
<comment type="caution">
    <text evidence="5">The sequence shown here is derived from an EMBL/GenBank/DDBJ whole genome shotgun (WGS) entry which is preliminary data.</text>
</comment>
<evidence type="ECO:0000313" key="6">
    <source>
        <dbReference type="Proteomes" id="UP001300871"/>
    </source>
</evidence>
<feature type="domain" description="N-terminal" evidence="2">
    <location>
        <begin position="7"/>
        <end position="129"/>
    </location>
</feature>
<sequence>MDQKTEEFRKKIAEMFISTLQADPLAWRKGWANSLCMPQNAVTGAKYRGINFLYLLMEAKQRGYEDLRFATFKQINDNGWRIKKGSKGLQVEYWYPWDYKKRQSISWEEFRARTTSDKMGVKARYYYVFNAEDIEGIPQLQSNEKTKIEISQLVEKISENMKVPIVHKSVEDPYYSLPEDTIYMPYPEQFANAYEYNAAALHEEAHATGVESRLNRDTYLDYAKEELVAEITAAFMAQHVQEELTSVSFTDQDMQNHMAYVQSWISSIQDKPEALLEAIRDAEQASNLLEYHGGIITEAEYQKVRQSTKEVANELVVNDAKTINHSIPNQVTNKTQSSIREKNPKKNMRPDRVFQKAQDSPKAPNNPMDEAEQVRSSQTDETERASNNQTYEATCIPTDSKIAILQLREGEENQNRRFMDMNLLKMICGEKPSCDNYELIFVRNETIPKEAEEQRELLDIIYEEFNEDTIRPANYYGTSISIGDVIVIEKEQEEYQAYFVNSKGLTKLPDDFLSREMSEKIHNGMDIRREYLSYEQLMQIGAETNIPMLDNRMTERYSRIKDNYMEIFELADKRAITIADNHKSCTNCPAPEDVKEYNVQEFLDHIKTDTVTEKETMDFIRAHQWEIKSPVHDPLGNVLTYQAAITIEDGWKAELRFHNSFDPRMINMGKGGNVQSEIALWITPVNPEDVEKTMESRMITLWKQSSTSLRRGQNNYFKMQEKWKEITGQEAITFGKALSPVPSGGRFRNENEI</sequence>
<accession>A0AAW6ATN5</accession>
<dbReference type="InterPro" id="IPR041459">
    <property type="entry name" value="MPTase-PolyVal"/>
</dbReference>
<feature type="compositionally biased region" description="Polar residues" evidence="1">
    <location>
        <begin position="326"/>
        <end position="338"/>
    </location>
</feature>
<proteinExistence type="predicted"/>
<dbReference type="RefSeq" id="WP_003497044.1">
    <property type="nucleotide sequence ID" value="NZ_JADNHH010000016.1"/>
</dbReference>
<dbReference type="InterPro" id="IPR013610">
    <property type="entry name" value="ArdC_N"/>
</dbReference>
<dbReference type="Pfam" id="PF14191">
    <property type="entry name" value="YodL"/>
    <property type="match status" value="1"/>
</dbReference>
<evidence type="ECO:0000313" key="5">
    <source>
        <dbReference type="EMBL" id="MDB2000364.1"/>
    </source>
</evidence>
<dbReference type="EMBL" id="JAQLGM010000018">
    <property type="protein sequence ID" value="MDB2000364.1"/>
    <property type="molecule type" value="Genomic_DNA"/>
</dbReference>
<dbReference type="AlphaFoldDB" id="A0AAW6ATN5"/>
<dbReference type="Proteomes" id="UP001300871">
    <property type="component" value="Unassembled WGS sequence"/>
</dbReference>
<dbReference type="Pfam" id="PF18818">
    <property type="entry name" value="MPTase-PolyVal"/>
    <property type="match status" value="1"/>
</dbReference>
<evidence type="ECO:0000259" key="2">
    <source>
        <dbReference type="Pfam" id="PF08401"/>
    </source>
</evidence>
<dbReference type="InterPro" id="IPR025923">
    <property type="entry name" value="YodL-like_dom"/>
</dbReference>
<name>A0AAW6ATN5_CLOSY</name>
<dbReference type="Pfam" id="PF08401">
    <property type="entry name" value="ArdcN"/>
    <property type="match status" value="1"/>
</dbReference>
<protein>
    <submittedName>
        <fullName evidence="5">Zincin-like metallopeptidase domain-containing protein</fullName>
    </submittedName>
</protein>
<evidence type="ECO:0000259" key="4">
    <source>
        <dbReference type="Pfam" id="PF18818"/>
    </source>
</evidence>
<feature type="domain" description="YodL-like" evidence="3">
    <location>
        <begin position="402"/>
        <end position="508"/>
    </location>
</feature>
<reference evidence="5" key="1">
    <citation type="submission" date="2023-01" db="EMBL/GenBank/DDBJ databases">
        <title>Human gut microbiome strain richness.</title>
        <authorList>
            <person name="Chen-Liaw A."/>
        </authorList>
    </citation>
    <scope>NUCLEOTIDE SEQUENCE</scope>
    <source>
        <strain evidence="5">B1_m1001713B170214d0_201011</strain>
    </source>
</reference>
<evidence type="ECO:0000256" key="1">
    <source>
        <dbReference type="SAM" id="MobiDB-lite"/>
    </source>
</evidence>
<feature type="region of interest" description="Disordered" evidence="1">
    <location>
        <begin position="326"/>
        <end position="392"/>
    </location>
</feature>